<organism evidence="2 3">
    <name type="scientific">Burkholderia ubonensis</name>
    <dbReference type="NCBI Taxonomy" id="101571"/>
    <lineage>
        <taxon>Bacteria</taxon>
        <taxon>Pseudomonadati</taxon>
        <taxon>Pseudomonadota</taxon>
        <taxon>Betaproteobacteria</taxon>
        <taxon>Burkholderiales</taxon>
        <taxon>Burkholderiaceae</taxon>
        <taxon>Burkholderia</taxon>
        <taxon>Burkholderia cepacia complex</taxon>
    </lineage>
</organism>
<name>A0AAW3MV06_9BURK</name>
<feature type="chain" id="PRO_5043980259" evidence="1">
    <location>
        <begin position="30"/>
        <end position="246"/>
    </location>
</feature>
<evidence type="ECO:0000256" key="1">
    <source>
        <dbReference type="SAM" id="SignalP"/>
    </source>
</evidence>
<dbReference type="AlphaFoldDB" id="A0AAW3MV06"/>
<feature type="signal peptide" evidence="1">
    <location>
        <begin position="1"/>
        <end position="29"/>
    </location>
</feature>
<gene>
    <name evidence="2" type="ORF">WJ96_36680</name>
</gene>
<keyword evidence="1" id="KW-0732">Signal</keyword>
<evidence type="ECO:0000313" key="3">
    <source>
        <dbReference type="Proteomes" id="UP000056453"/>
    </source>
</evidence>
<dbReference type="RefSeq" id="WP_059953705.1">
    <property type="nucleotide sequence ID" value="NZ_LPBJ01000041.1"/>
</dbReference>
<accession>A0AAW3MV06</accession>
<dbReference type="EMBL" id="LPBJ01000041">
    <property type="protein sequence ID" value="KVP99181.1"/>
    <property type="molecule type" value="Genomic_DNA"/>
</dbReference>
<evidence type="ECO:0000313" key="2">
    <source>
        <dbReference type="EMBL" id="KVP99181.1"/>
    </source>
</evidence>
<dbReference type="Proteomes" id="UP000056453">
    <property type="component" value="Unassembled WGS sequence"/>
</dbReference>
<sequence length="246" mass="25696">MKQALKHGRMLAFATGVLLGISLAPATFAQSAGSAVYPPGNAVSGLSYGEWSATWWQWLLAIPTGPGNDPNPQDQSNGAVDCSLNQSGPVWFLAGSGSGSTVIRTCSGNISSTKALFVPLINVECSTQDQPPFHCTDAASCRQCAASFANYIGPTTLHLSIDGIEVLNGVQGFRAQSPFFGFTVPKNYNILGSAAGGAGMSVSDGYWAMLRPLSPGRHTIRFGGALVRGPYPGFTQDATFNVTVSQ</sequence>
<reference evidence="2 3" key="1">
    <citation type="submission" date="2015-11" db="EMBL/GenBank/DDBJ databases">
        <title>Expanding the genomic diversity of Burkholderia species for the development of highly accurate diagnostics.</title>
        <authorList>
            <person name="Sahl J."/>
            <person name="Keim P."/>
            <person name="Wagner D."/>
        </authorList>
    </citation>
    <scope>NUCLEOTIDE SEQUENCE [LARGE SCALE GENOMIC DNA]</scope>
    <source>
        <strain evidence="2 3">MSMB1808WGS</strain>
    </source>
</reference>
<keyword evidence="3" id="KW-1185">Reference proteome</keyword>
<protein>
    <submittedName>
        <fullName evidence="2">Uncharacterized protein</fullName>
    </submittedName>
</protein>
<proteinExistence type="predicted"/>
<comment type="caution">
    <text evidence="2">The sequence shown here is derived from an EMBL/GenBank/DDBJ whole genome shotgun (WGS) entry which is preliminary data.</text>
</comment>